<accession>A0ABQ9J0N3</accession>
<name>A0ABQ9J0N3_9CUCU</name>
<comment type="caution">
    <text evidence="2">The sequence shown here is derived from an EMBL/GenBank/DDBJ whole genome shotgun (WGS) entry which is preliminary data.</text>
</comment>
<feature type="compositionally biased region" description="Low complexity" evidence="1">
    <location>
        <begin position="264"/>
        <end position="296"/>
    </location>
</feature>
<reference evidence="2" key="1">
    <citation type="journal article" date="2023" name="Insect Mol. Biol.">
        <title>Genome sequencing provides insights into the evolution of gene families encoding plant cell wall-degrading enzymes in longhorned beetles.</title>
        <authorList>
            <person name="Shin N.R."/>
            <person name="Okamura Y."/>
            <person name="Kirsch R."/>
            <person name="Pauchet Y."/>
        </authorList>
    </citation>
    <scope>NUCLEOTIDE SEQUENCE</scope>
    <source>
        <strain evidence="2">MMC_N1</strain>
    </source>
</reference>
<sequence>MSVNDRLNRHRIQDANRNLADIEEDLDLEPLFSENRFPIMPLQRVLDTQLLKLYLDTVPIFDGNGLVLQSYIDSVRNTFTNFPDDDHNVTHNLILQAVKNKLKGRAQNLIASRSDLTTWIGIEQLLKLTFGDQRDLQYLTHQLTTIRPNRNERPYDFGLRIQELRAITITRINNDFPAQETRDLQIQNYNNIAKTIFITNLPIHTQTIIRMKNPASLEDALNFVLEEEEFQNFAKLHQTSFAKHNPMISQNIQPNRNLQHNFGFNQNQPNSSFNQNRNPQNQPNSNFNQNRNPQNQHNFGFQHNPSFNQNRNTYPAYQGQNNFVPKPQYTNNYQTRPQFPSQPINIQSRPIKQNFPTNRQVFGQSTRQNVWKPNQNKNLPNATPMSGVSYVNNTETIDNEPPYHNDSYQNNNEYENQRYEDVTLLEINDEEIYNPSTLYADETTEQEQQQEDFMNAQSTSYPT</sequence>
<feature type="compositionally biased region" description="Polar residues" evidence="1">
    <location>
        <begin position="297"/>
        <end position="319"/>
    </location>
</feature>
<evidence type="ECO:0000256" key="1">
    <source>
        <dbReference type="SAM" id="MobiDB-lite"/>
    </source>
</evidence>
<dbReference type="Proteomes" id="UP001162164">
    <property type="component" value="Unassembled WGS sequence"/>
</dbReference>
<dbReference type="EMBL" id="JAPWTJ010001684">
    <property type="protein sequence ID" value="KAJ8969976.1"/>
    <property type="molecule type" value="Genomic_DNA"/>
</dbReference>
<evidence type="ECO:0008006" key="4">
    <source>
        <dbReference type="Google" id="ProtNLM"/>
    </source>
</evidence>
<keyword evidence="3" id="KW-1185">Reference proteome</keyword>
<protein>
    <recommendedName>
        <fullName evidence="4">Gag protein</fullName>
    </recommendedName>
</protein>
<feature type="region of interest" description="Disordered" evidence="1">
    <location>
        <begin position="442"/>
        <end position="463"/>
    </location>
</feature>
<evidence type="ECO:0000313" key="3">
    <source>
        <dbReference type="Proteomes" id="UP001162164"/>
    </source>
</evidence>
<feature type="region of interest" description="Disordered" evidence="1">
    <location>
        <begin position="257"/>
        <end position="319"/>
    </location>
</feature>
<evidence type="ECO:0000313" key="2">
    <source>
        <dbReference type="EMBL" id="KAJ8969976.1"/>
    </source>
</evidence>
<organism evidence="2 3">
    <name type="scientific">Molorchus minor</name>
    <dbReference type="NCBI Taxonomy" id="1323400"/>
    <lineage>
        <taxon>Eukaryota</taxon>
        <taxon>Metazoa</taxon>
        <taxon>Ecdysozoa</taxon>
        <taxon>Arthropoda</taxon>
        <taxon>Hexapoda</taxon>
        <taxon>Insecta</taxon>
        <taxon>Pterygota</taxon>
        <taxon>Neoptera</taxon>
        <taxon>Endopterygota</taxon>
        <taxon>Coleoptera</taxon>
        <taxon>Polyphaga</taxon>
        <taxon>Cucujiformia</taxon>
        <taxon>Chrysomeloidea</taxon>
        <taxon>Cerambycidae</taxon>
        <taxon>Lamiinae</taxon>
        <taxon>Monochamini</taxon>
        <taxon>Molorchus</taxon>
    </lineage>
</organism>
<gene>
    <name evidence="2" type="ORF">NQ317_001892</name>
</gene>
<proteinExistence type="predicted"/>